<evidence type="ECO:0000313" key="2">
    <source>
        <dbReference type="Proteomes" id="UP000233469"/>
    </source>
</evidence>
<organism evidence="1 2">
    <name type="scientific">Rhizophagus irregularis</name>
    <dbReference type="NCBI Taxonomy" id="588596"/>
    <lineage>
        <taxon>Eukaryota</taxon>
        <taxon>Fungi</taxon>
        <taxon>Fungi incertae sedis</taxon>
        <taxon>Mucoromycota</taxon>
        <taxon>Glomeromycotina</taxon>
        <taxon>Glomeromycetes</taxon>
        <taxon>Glomerales</taxon>
        <taxon>Glomeraceae</taxon>
        <taxon>Rhizophagus</taxon>
    </lineage>
</organism>
<accession>A0A2N1NJK8</accession>
<reference evidence="1 2" key="1">
    <citation type="submission" date="2016-04" db="EMBL/GenBank/DDBJ databases">
        <title>Genome analyses suggest a sexual origin of heterokaryosis in a supposedly ancient asexual fungus.</title>
        <authorList>
            <person name="Ropars J."/>
            <person name="Sedzielewska K."/>
            <person name="Noel J."/>
            <person name="Charron P."/>
            <person name="Farinelli L."/>
            <person name="Marton T."/>
            <person name="Kruger M."/>
            <person name="Pelin A."/>
            <person name="Brachmann A."/>
            <person name="Corradi N."/>
        </authorList>
    </citation>
    <scope>NUCLEOTIDE SEQUENCE [LARGE SCALE GENOMIC DNA]</scope>
    <source>
        <strain evidence="1 2">C2</strain>
    </source>
</reference>
<dbReference type="AlphaFoldDB" id="A0A2N1NJK8"/>
<evidence type="ECO:0000313" key="1">
    <source>
        <dbReference type="EMBL" id="PKK74107.1"/>
    </source>
</evidence>
<reference evidence="1 2" key="2">
    <citation type="submission" date="2017-10" db="EMBL/GenBank/DDBJ databases">
        <title>Extensive intraspecific genome diversity in a model arbuscular mycorrhizal fungus.</title>
        <authorList>
            <person name="Chen E.C.H."/>
            <person name="Morin E."/>
            <person name="Baudet D."/>
            <person name="Noel J."/>
            <person name="Ndikumana S."/>
            <person name="Charron P."/>
            <person name="St-Onge C."/>
            <person name="Giorgi J."/>
            <person name="Grigoriev I.V."/>
            <person name="Roux C."/>
            <person name="Martin F.M."/>
            <person name="Corradi N."/>
        </authorList>
    </citation>
    <scope>NUCLEOTIDE SEQUENCE [LARGE SCALE GENOMIC DNA]</scope>
    <source>
        <strain evidence="1 2">C2</strain>
    </source>
</reference>
<gene>
    <name evidence="1" type="ORF">RhiirC2_775217</name>
</gene>
<name>A0A2N1NJK8_9GLOM</name>
<dbReference type="VEuPathDB" id="FungiDB:FUN_016406"/>
<proteinExistence type="predicted"/>
<protein>
    <submittedName>
        <fullName evidence="1">Uncharacterized protein</fullName>
    </submittedName>
</protein>
<dbReference type="EMBL" id="LLXL01000325">
    <property type="protein sequence ID" value="PKK74107.1"/>
    <property type="molecule type" value="Genomic_DNA"/>
</dbReference>
<sequence length="84" mass="9516">MVKEYFSIILVLDNIHNIVHVPSIGPGLQAGFLSPIWASESAKTTTAYAIANWLKTNYDKEVYTLNFNNGIEIKNGLEKFWRSI</sequence>
<comment type="caution">
    <text evidence="1">The sequence shown here is derived from an EMBL/GenBank/DDBJ whole genome shotgun (WGS) entry which is preliminary data.</text>
</comment>
<dbReference type="Proteomes" id="UP000233469">
    <property type="component" value="Unassembled WGS sequence"/>
</dbReference>